<evidence type="ECO:0000256" key="4">
    <source>
        <dbReference type="ARBA" id="ARBA00023125"/>
    </source>
</evidence>
<dbReference type="InterPro" id="IPR013325">
    <property type="entry name" value="RNA_pol_sigma_r2"/>
</dbReference>
<dbReference type="Pfam" id="PF04542">
    <property type="entry name" value="Sigma70_r2"/>
    <property type="match status" value="1"/>
</dbReference>
<dbReference type="InterPro" id="IPR013324">
    <property type="entry name" value="RNA_pol_sigma_r3/r4-like"/>
</dbReference>
<dbReference type="PANTHER" id="PTHR43133:SF51">
    <property type="entry name" value="RNA POLYMERASE SIGMA FACTOR"/>
    <property type="match status" value="1"/>
</dbReference>
<dbReference type="GO" id="GO:0003677">
    <property type="term" value="F:DNA binding"/>
    <property type="evidence" value="ECO:0007669"/>
    <property type="project" value="UniProtKB-KW"/>
</dbReference>
<dbReference type="GO" id="GO:0006352">
    <property type="term" value="P:DNA-templated transcription initiation"/>
    <property type="evidence" value="ECO:0007669"/>
    <property type="project" value="InterPro"/>
</dbReference>
<keyword evidence="4" id="KW-0238">DNA-binding</keyword>
<keyword evidence="2" id="KW-0805">Transcription regulation</keyword>
<evidence type="ECO:0000259" key="7">
    <source>
        <dbReference type="Pfam" id="PF04545"/>
    </source>
</evidence>
<dbReference type="PANTHER" id="PTHR43133">
    <property type="entry name" value="RNA POLYMERASE ECF-TYPE SIGMA FACTO"/>
    <property type="match status" value="1"/>
</dbReference>
<evidence type="ECO:0000256" key="2">
    <source>
        <dbReference type="ARBA" id="ARBA00023015"/>
    </source>
</evidence>
<feature type="domain" description="RNA polymerase sigma-70 region 2" evidence="6">
    <location>
        <begin position="21"/>
        <end position="88"/>
    </location>
</feature>
<gene>
    <name evidence="8" type="ORF">SAMN02745207_03089</name>
</gene>
<dbReference type="AlphaFoldDB" id="A0A1M5WSS7"/>
<dbReference type="Proteomes" id="UP000184447">
    <property type="component" value="Unassembled WGS sequence"/>
</dbReference>
<comment type="similarity">
    <text evidence="1">Belongs to the sigma-70 factor family. ECF subfamily.</text>
</comment>
<dbReference type="Gene3D" id="1.10.1740.10">
    <property type="match status" value="1"/>
</dbReference>
<accession>A0A1M5WSS7</accession>
<proteinExistence type="inferred from homology"/>
<protein>
    <submittedName>
        <fullName evidence="8">RNA polymerase sigma-70 factor, ECF subfamily</fullName>
    </submittedName>
</protein>
<dbReference type="NCBIfam" id="TIGR02937">
    <property type="entry name" value="sigma70-ECF"/>
    <property type="match status" value="1"/>
</dbReference>
<dbReference type="Gene3D" id="1.10.10.10">
    <property type="entry name" value="Winged helix-like DNA-binding domain superfamily/Winged helix DNA-binding domain"/>
    <property type="match status" value="1"/>
</dbReference>
<reference evidence="8 9" key="1">
    <citation type="submission" date="2016-11" db="EMBL/GenBank/DDBJ databases">
        <authorList>
            <person name="Jaros S."/>
            <person name="Januszkiewicz K."/>
            <person name="Wedrychowicz H."/>
        </authorList>
    </citation>
    <scope>NUCLEOTIDE SEQUENCE [LARGE SCALE GENOMIC DNA]</scope>
    <source>
        <strain evidence="8 9">DSM 8605</strain>
    </source>
</reference>
<dbReference type="GO" id="GO:0016987">
    <property type="term" value="F:sigma factor activity"/>
    <property type="evidence" value="ECO:0007669"/>
    <property type="project" value="UniProtKB-KW"/>
</dbReference>
<organism evidence="8 9">
    <name type="scientific">Clostridium grantii DSM 8605</name>
    <dbReference type="NCBI Taxonomy" id="1121316"/>
    <lineage>
        <taxon>Bacteria</taxon>
        <taxon>Bacillati</taxon>
        <taxon>Bacillota</taxon>
        <taxon>Clostridia</taxon>
        <taxon>Eubacteriales</taxon>
        <taxon>Clostridiaceae</taxon>
        <taxon>Clostridium</taxon>
    </lineage>
</organism>
<keyword evidence="3" id="KW-0731">Sigma factor</keyword>
<dbReference type="CDD" id="cd06171">
    <property type="entry name" value="Sigma70_r4"/>
    <property type="match status" value="1"/>
</dbReference>
<dbReference type="STRING" id="1121316.SAMN02745207_03089"/>
<dbReference type="SUPFAM" id="SSF88659">
    <property type="entry name" value="Sigma3 and sigma4 domains of RNA polymerase sigma factors"/>
    <property type="match status" value="1"/>
</dbReference>
<evidence type="ECO:0000259" key="6">
    <source>
        <dbReference type="Pfam" id="PF04542"/>
    </source>
</evidence>
<dbReference type="InterPro" id="IPR014284">
    <property type="entry name" value="RNA_pol_sigma-70_dom"/>
</dbReference>
<feature type="domain" description="RNA polymerase sigma-70 region 4" evidence="7">
    <location>
        <begin position="117"/>
        <end position="165"/>
    </location>
</feature>
<dbReference type="EMBL" id="FQXM01000020">
    <property type="protein sequence ID" value="SHH90587.1"/>
    <property type="molecule type" value="Genomic_DNA"/>
</dbReference>
<evidence type="ECO:0000313" key="9">
    <source>
        <dbReference type="Proteomes" id="UP000184447"/>
    </source>
</evidence>
<name>A0A1M5WSS7_9CLOT</name>
<evidence type="ECO:0000256" key="5">
    <source>
        <dbReference type="ARBA" id="ARBA00023163"/>
    </source>
</evidence>
<sequence>MDIEELVKKSKEGDKNALVQLIMLNKRDYYKIAYVFMKNNEDAMDVMEDMIVILYENIHKLRDEKAFDRWSKTILVNCCKNTLRKKKKIILLENIKEDIYEEDFQSKEKGIILEEHLSKLNEKHREVIKLRYYLDMDYKTIANIVKVPVGTVKSRISNGLKKLKESLGGENL</sequence>
<keyword evidence="5" id="KW-0804">Transcription</keyword>
<evidence type="ECO:0000256" key="1">
    <source>
        <dbReference type="ARBA" id="ARBA00010641"/>
    </source>
</evidence>
<keyword evidence="9" id="KW-1185">Reference proteome</keyword>
<dbReference type="RefSeq" id="WP_073339386.1">
    <property type="nucleotide sequence ID" value="NZ_FQXM01000020.1"/>
</dbReference>
<dbReference type="OrthoDB" id="9782703at2"/>
<evidence type="ECO:0000256" key="3">
    <source>
        <dbReference type="ARBA" id="ARBA00023082"/>
    </source>
</evidence>
<dbReference type="Pfam" id="PF04545">
    <property type="entry name" value="Sigma70_r4"/>
    <property type="match status" value="1"/>
</dbReference>
<dbReference type="InterPro" id="IPR039425">
    <property type="entry name" value="RNA_pol_sigma-70-like"/>
</dbReference>
<dbReference type="InterPro" id="IPR036388">
    <property type="entry name" value="WH-like_DNA-bd_sf"/>
</dbReference>
<dbReference type="InterPro" id="IPR007630">
    <property type="entry name" value="RNA_pol_sigma70_r4"/>
</dbReference>
<dbReference type="InterPro" id="IPR007627">
    <property type="entry name" value="RNA_pol_sigma70_r2"/>
</dbReference>
<evidence type="ECO:0000313" key="8">
    <source>
        <dbReference type="EMBL" id="SHH90587.1"/>
    </source>
</evidence>
<dbReference type="SUPFAM" id="SSF88946">
    <property type="entry name" value="Sigma2 domain of RNA polymerase sigma factors"/>
    <property type="match status" value="1"/>
</dbReference>